<evidence type="ECO:0000313" key="2">
    <source>
        <dbReference type="EMBL" id="MBP0614389.1"/>
    </source>
</evidence>
<dbReference type="Gene3D" id="3.10.180.10">
    <property type="entry name" value="2,3-Dihydroxybiphenyl 1,2-Dioxygenase, domain 1"/>
    <property type="match status" value="1"/>
</dbReference>
<dbReference type="PANTHER" id="PTHR40265:SF1">
    <property type="entry name" value="GLYOXALASE-LIKE DOMAIN-CONTAINING PROTEIN"/>
    <property type="match status" value="1"/>
</dbReference>
<dbReference type="PANTHER" id="PTHR40265">
    <property type="entry name" value="BLL2707 PROTEIN"/>
    <property type="match status" value="1"/>
</dbReference>
<keyword evidence="3" id="KW-1185">Reference proteome</keyword>
<dbReference type="Pfam" id="PF13468">
    <property type="entry name" value="Glyoxalase_3"/>
    <property type="match status" value="1"/>
</dbReference>
<evidence type="ECO:0000259" key="1">
    <source>
        <dbReference type="Pfam" id="PF13468"/>
    </source>
</evidence>
<reference evidence="2 3" key="1">
    <citation type="submission" date="2021-04" db="EMBL/GenBank/DDBJ databases">
        <title>Whole genome sequence of Jiella sp. KSK16Y-1.</title>
        <authorList>
            <person name="Tuo L."/>
        </authorList>
    </citation>
    <scope>NUCLEOTIDE SEQUENCE [LARGE SCALE GENOMIC DNA]</scope>
    <source>
        <strain evidence="2 3">KSK16Y-1</strain>
    </source>
</reference>
<gene>
    <name evidence="2" type="ORF">J6595_02140</name>
</gene>
<dbReference type="RefSeq" id="WP_209592795.1">
    <property type="nucleotide sequence ID" value="NZ_JAGJCF010000001.1"/>
</dbReference>
<sequence>MRSIDHLVMPFDALGAARQWFLGLGFVVAPEAAHPFGTGNACVFLADGRYIEPLSIVDPAAYDAAKDEGHLFIERDAALRNLPDRPAISGIAFRSDDALADREQLLDEEAGEEGLVEFGRTMRLPDGGSAELSFRLAFAAIHAADAPSFFYCEARQTAKPDRSSLTTHPNGATGMAGVTIKVEDPEMFRDYLASVADSRVQENGDDDWTIPLDGGRLDVVAGGSTPLAIASLTVTVADLAFAKKFWEGQGVAYSESADGVAIACPNGLGAIRFIEERS</sequence>
<evidence type="ECO:0000313" key="3">
    <source>
        <dbReference type="Proteomes" id="UP000678276"/>
    </source>
</evidence>
<dbReference type="EMBL" id="JAGJCF010000001">
    <property type="protein sequence ID" value="MBP0614389.1"/>
    <property type="molecule type" value="Genomic_DNA"/>
</dbReference>
<dbReference type="SUPFAM" id="SSF54593">
    <property type="entry name" value="Glyoxalase/Bleomycin resistance protein/Dihydroxybiphenyl dioxygenase"/>
    <property type="match status" value="1"/>
</dbReference>
<feature type="domain" description="Glyoxalase-like" evidence="1">
    <location>
        <begin position="4"/>
        <end position="192"/>
    </location>
</feature>
<dbReference type="InterPro" id="IPR029068">
    <property type="entry name" value="Glyas_Bleomycin-R_OHBP_Dase"/>
</dbReference>
<comment type="caution">
    <text evidence="2">The sequence shown here is derived from an EMBL/GenBank/DDBJ whole genome shotgun (WGS) entry which is preliminary data.</text>
</comment>
<proteinExistence type="predicted"/>
<dbReference type="Proteomes" id="UP000678276">
    <property type="component" value="Unassembled WGS sequence"/>
</dbReference>
<organism evidence="2 3">
    <name type="scientific">Jiella mangrovi</name>
    <dbReference type="NCBI Taxonomy" id="2821407"/>
    <lineage>
        <taxon>Bacteria</taxon>
        <taxon>Pseudomonadati</taxon>
        <taxon>Pseudomonadota</taxon>
        <taxon>Alphaproteobacteria</taxon>
        <taxon>Hyphomicrobiales</taxon>
        <taxon>Aurantimonadaceae</taxon>
        <taxon>Jiella</taxon>
    </lineage>
</organism>
<accession>A0ABS4BE98</accession>
<protein>
    <submittedName>
        <fullName evidence="2">VOC family protein</fullName>
    </submittedName>
</protein>
<name>A0ABS4BE98_9HYPH</name>
<dbReference type="InterPro" id="IPR025870">
    <property type="entry name" value="Glyoxalase-like_dom"/>
</dbReference>